<dbReference type="PANTHER" id="PTHR45875">
    <property type="entry name" value="METHYLTRANSFERASE N6AMT1"/>
    <property type="match status" value="1"/>
</dbReference>
<dbReference type="PROSITE" id="PS00092">
    <property type="entry name" value="N6_MTASE"/>
    <property type="match status" value="1"/>
</dbReference>
<feature type="domain" description="DUF7059" evidence="6">
    <location>
        <begin position="21"/>
        <end position="106"/>
    </location>
</feature>
<evidence type="ECO:0000259" key="7">
    <source>
        <dbReference type="Pfam" id="PF25004"/>
    </source>
</evidence>
<dbReference type="Gene3D" id="3.40.50.150">
    <property type="entry name" value="Vaccinia Virus protein VP39"/>
    <property type="match status" value="1"/>
</dbReference>
<dbReference type="RefSeq" id="WP_085095185.1">
    <property type="nucleotide sequence ID" value="NZ_AP022603.1"/>
</dbReference>
<organism evidence="8 9">
    <name type="scientific">Mycolicibacterium fallax</name>
    <name type="common">Mycobacterium fallax</name>
    <dbReference type="NCBI Taxonomy" id="1793"/>
    <lineage>
        <taxon>Bacteria</taxon>
        <taxon>Bacillati</taxon>
        <taxon>Actinomycetota</taxon>
        <taxon>Actinomycetes</taxon>
        <taxon>Mycobacteriales</taxon>
        <taxon>Mycobacteriaceae</taxon>
        <taxon>Mycolicibacterium</taxon>
    </lineage>
</organism>
<dbReference type="GO" id="GO:0032259">
    <property type="term" value="P:methylation"/>
    <property type="evidence" value="ECO:0007669"/>
    <property type="project" value="UniProtKB-KW"/>
</dbReference>
<dbReference type="InterPro" id="IPR007848">
    <property type="entry name" value="Small_mtfrase_dom"/>
</dbReference>
<comment type="caution">
    <text evidence="8">The sequence shown here is derived from an EMBL/GenBank/DDBJ whole genome shotgun (WGS) entry which is preliminary data.</text>
</comment>
<accession>A0A1X1RET6</accession>
<dbReference type="SUPFAM" id="SSF53335">
    <property type="entry name" value="S-adenosyl-L-methionine-dependent methyltransferases"/>
    <property type="match status" value="1"/>
</dbReference>
<keyword evidence="3 8" id="KW-0808">Transferase</keyword>
<keyword evidence="2 8" id="KW-0489">Methyltransferase</keyword>
<evidence type="ECO:0000313" key="8">
    <source>
        <dbReference type="EMBL" id="ORV04246.1"/>
    </source>
</evidence>
<comment type="similarity">
    <text evidence="1">Belongs to the eukaryotic/archaeal PrmC-related family.</text>
</comment>
<proteinExistence type="inferred from homology"/>
<dbReference type="GO" id="GO:0008757">
    <property type="term" value="F:S-adenosylmethionine-dependent methyltransferase activity"/>
    <property type="evidence" value="ECO:0007669"/>
    <property type="project" value="TreeGrafter"/>
</dbReference>
<sequence>MNPQPLSDLTVVDALGADLRAAGYGVQAVTDLLGEPVRAALGRGLRWPALRATAAADTPLATIVRLFTLGAAEPAGRVEDAFPAAGLPALLAAGVLETRPDGGVAAALDIRPQPGATPDFLVIADLDAGMRDGPVRRDHVLGVGGASMSLARAVIREPVRTALDLGTGCGIQALHLSGHAEHIVATDTNDRALALAAATARINGLSWELRAGSLFEPVAGDRFDLIVSNPPFVVGAGGRDYIYRDSGIAGDGLCRSLIEQVADHLAPGGVAQIMANWVVRDGADWRGRVDGWLAATPLDAWVVQRELADPLSYVALWTADAGETPAETARRGGAWLDWFDEQGITGIGMGTITVRAAAHTRAPRRVCEELTGPDDALTGAEVAAFFARMDYLHEHTDDELLATRLSTAPVLLERHALPGPQGWQQISAVVRRPGGPGAALGVDEVFTALLAGCRGEVPLGALLELLATHHGVDAEALADAALPEIRQGIARGILHPVRQLPPGRR</sequence>
<dbReference type="InterPro" id="IPR056684">
    <property type="entry name" value="DUF7782"/>
</dbReference>
<feature type="domain" description="DUF7782" evidence="7">
    <location>
        <begin position="383"/>
        <end position="496"/>
    </location>
</feature>
<dbReference type="GO" id="GO:0008170">
    <property type="term" value="F:N-methyltransferase activity"/>
    <property type="evidence" value="ECO:0007669"/>
    <property type="project" value="UniProtKB-ARBA"/>
</dbReference>
<dbReference type="EMBL" id="LQOJ01000031">
    <property type="protein sequence ID" value="ORV04246.1"/>
    <property type="molecule type" value="Genomic_DNA"/>
</dbReference>
<dbReference type="CDD" id="cd02440">
    <property type="entry name" value="AdoMet_MTases"/>
    <property type="match status" value="1"/>
</dbReference>
<dbReference type="InterPro" id="IPR002052">
    <property type="entry name" value="DNA_methylase_N6_adenine_CS"/>
</dbReference>
<dbReference type="Pfam" id="PF23186">
    <property type="entry name" value="DUF7059"/>
    <property type="match status" value="1"/>
</dbReference>
<feature type="domain" description="Methyltransferase small" evidence="5">
    <location>
        <begin position="149"/>
        <end position="276"/>
    </location>
</feature>
<evidence type="ECO:0000313" key="9">
    <source>
        <dbReference type="Proteomes" id="UP000193484"/>
    </source>
</evidence>
<name>A0A1X1RET6_MYCFA</name>
<evidence type="ECO:0000259" key="6">
    <source>
        <dbReference type="Pfam" id="PF23186"/>
    </source>
</evidence>
<dbReference type="Proteomes" id="UP000193484">
    <property type="component" value="Unassembled WGS sequence"/>
</dbReference>
<dbReference type="InterPro" id="IPR052190">
    <property type="entry name" value="Euk-Arch_PrmC-MTase"/>
</dbReference>
<keyword evidence="4" id="KW-0949">S-adenosyl-L-methionine</keyword>
<protein>
    <submittedName>
        <fullName evidence="8">Methyltransferase</fullName>
    </submittedName>
</protein>
<dbReference type="STRING" id="1793.AWC04_08820"/>
<evidence type="ECO:0000256" key="2">
    <source>
        <dbReference type="ARBA" id="ARBA00022603"/>
    </source>
</evidence>
<reference evidence="8 9" key="1">
    <citation type="submission" date="2016-01" db="EMBL/GenBank/DDBJ databases">
        <title>The new phylogeny of the genus Mycobacterium.</title>
        <authorList>
            <person name="Tarcisio F."/>
            <person name="Conor M."/>
            <person name="Antonella G."/>
            <person name="Elisabetta G."/>
            <person name="Giulia F.S."/>
            <person name="Sara T."/>
            <person name="Anna F."/>
            <person name="Clotilde B."/>
            <person name="Roberto B."/>
            <person name="Veronica D.S."/>
            <person name="Fabio R."/>
            <person name="Monica P."/>
            <person name="Olivier J."/>
            <person name="Enrico T."/>
            <person name="Nicola S."/>
        </authorList>
    </citation>
    <scope>NUCLEOTIDE SEQUENCE [LARGE SCALE GENOMIC DNA]</scope>
    <source>
        <strain evidence="8 9">DSM 44179</strain>
    </source>
</reference>
<dbReference type="Pfam" id="PF25004">
    <property type="entry name" value="DUF7782"/>
    <property type="match status" value="1"/>
</dbReference>
<dbReference type="OrthoDB" id="129465at2"/>
<dbReference type="GO" id="GO:0003676">
    <property type="term" value="F:nucleic acid binding"/>
    <property type="evidence" value="ECO:0007669"/>
    <property type="project" value="InterPro"/>
</dbReference>
<evidence type="ECO:0000256" key="3">
    <source>
        <dbReference type="ARBA" id="ARBA00022679"/>
    </source>
</evidence>
<dbReference type="GO" id="GO:0008276">
    <property type="term" value="F:protein methyltransferase activity"/>
    <property type="evidence" value="ECO:0007669"/>
    <property type="project" value="TreeGrafter"/>
</dbReference>
<evidence type="ECO:0000256" key="1">
    <source>
        <dbReference type="ARBA" id="ARBA00006149"/>
    </source>
</evidence>
<dbReference type="Pfam" id="PF05175">
    <property type="entry name" value="MTS"/>
    <property type="match status" value="1"/>
</dbReference>
<evidence type="ECO:0000259" key="5">
    <source>
        <dbReference type="Pfam" id="PF05175"/>
    </source>
</evidence>
<keyword evidence="9" id="KW-1185">Reference proteome</keyword>
<dbReference type="GO" id="GO:0035657">
    <property type="term" value="C:eRF1 methyltransferase complex"/>
    <property type="evidence" value="ECO:0007669"/>
    <property type="project" value="TreeGrafter"/>
</dbReference>
<dbReference type="PANTHER" id="PTHR45875:SF1">
    <property type="entry name" value="METHYLTRANSFERASE N6AMT1"/>
    <property type="match status" value="1"/>
</dbReference>
<gene>
    <name evidence="8" type="ORF">AWC04_08820</name>
</gene>
<evidence type="ECO:0000256" key="4">
    <source>
        <dbReference type="ARBA" id="ARBA00022691"/>
    </source>
</evidence>
<dbReference type="InterPro" id="IPR055487">
    <property type="entry name" value="DUF7059"/>
</dbReference>
<dbReference type="InterPro" id="IPR029063">
    <property type="entry name" value="SAM-dependent_MTases_sf"/>
</dbReference>
<dbReference type="AlphaFoldDB" id="A0A1X1RET6"/>